<keyword evidence="6" id="KW-1185">Reference proteome</keyword>
<reference evidence="5" key="1">
    <citation type="submission" date="2021-02" db="EMBL/GenBank/DDBJ databases">
        <authorList>
            <person name="Steward A R."/>
        </authorList>
    </citation>
    <scope>NUCLEOTIDE SEQUENCE</scope>
</reference>
<dbReference type="PANTHER" id="PTHR48043:SF159">
    <property type="entry name" value="EG:EG0003.4 PROTEIN-RELATED"/>
    <property type="match status" value="1"/>
</dbReference>
<dbReference type="AlphaFoldDB" id="A0A821UL23"/>
<evidence type="ECO:0000256" key="1">
    <source>
        <dbReference type="ARBA" id="ARBA00009995"/>
    </source>
</evidence>
<evidence type="ECO:0000256" key="3">
    <source>
        <dbReference type="ARBA" id="ARBA00022679"/>
    </source>
</evidence>
<dbReference type="GO" id="GO:0008194">
    <property type="term" value="F:UDP-glycosyltransferase activity"/>
    <property type="evidence" value="ECO:0007669"/>
    <property type="project" value="TreeGrafter"/>
</dbReference>
<organism evidence="5 6">
    <name type="scientific">Pieris macdunnoughi</name>
    <dbReference type="NCBI Taxonomy" id="345717"/>
    <lineage>
        <taxon>Eukaryota</taxon>
        <taxon>Metazoa</taxon>
        <taxon>Ecdysozoa</taxon>
        <taxon>Arthropoda</taxon>
        <taxon>Hexapoda</taxon>
        <taxon>Insecta</taxon>
        <taxon>Pterygota</taxon>
        <taxon>Neoptera</taxon>
        <taxon>Endopterygota</taxon>
        <taxon>Lepidoptera</taxon>
        <taxon>Glossata</taxon>
        <taxon>Ditrysia</taxon>
        <taxon>Papilionoidea</taxon>
        <taxon>Pieridae</taxon>
        <taxon>Pierinae</taxon>
        <taxon>Pieris</taxon>
    </lineage>
</organism>
<keyword evidence="4" id="KW-0732">Signal</keyword>
<evidence type="ECO:0000313" key="6">
    <source>
        <dbReference type="Proteomes" id="UP000663880"/>
    </source>
</evidence>
<gene>
    <name evidence="5" type="ORF">PMACD_LOCUS10543</name>
</gene>
<feature type="signal peptide" evidence="4">
    <location>
        <begin position="1"/>
        <end position="16"/>
    </location>
</feature>
<name>A0A821UL23_9NEOP</name>
<feature type="chain" id="PRO_5032551633" evidence="4">
    <location>
        <begin position="17"/>
        <end position="348"/>
    </location>
</feature>
<keyword evidence="2" id="KW-0328">Glycosyltransferase</keyword>
<dbReference type="InterPro" id="IPR050271">
    <property type="entry name" value="UDP-glycosyltransferase"/>
</dbReference>
<protein>
    <submittedName>
        <fullName evidence="5">Uncharacterized protein</fullName>
    </submittedName>
</protein>
<comment type="similarity">
    <text evidence="1">Belongs to the UDP-glycosyltransferase family.</text>
</comment>
<accession>A0A821UL23</accession>
<dbReference type="OrthoDB" id="7465873at2759"/>
<sequence length="348" mass="39038">MKQLYLLFLLVTSAVSYKILCIHMVPSKSHFHLVNGVVQPLLKAGHQILFATPYPEAVKKHDNITVFDLSSHNEFLKNIDMSDPDVNIGNVISLARDLTLATIKKPVIQEVLVKDQLDAVVTEWFFTDIDAGYAAIQQVPWIVLSGNVMSYHVEQLVDAVRSLPIIPSIHTDYPMPMSFWHRLWSTISYAMMMIYEWKSYQVFKSDYEENFGPLAAARGIPLPPFGEIHRNVSILLSDSHPSFSPARSIPPNVVEIAGYHIDANIPELPKVTKSYQVFKSDYEENFGPLAAARGIPLPPFGEIHRNVSILLSDSHPSFSPARSIPPNVVEIAGYHIDANIPELPKVTY</sequence>
<evidence type="ECO:0000256" key="2">
    <source>
        <dbReference type="ARBA" id="ARBA00022676"/>
    </source>
</evidence>
<comment type="caution">
    <text evidence="5">The sequence shown here is derived from an EMBL/GenBank/DDBJ whole genome shotgun (WGS) entry which is preliminary data.</text>
</comment>
<dbReference type="PANTHER" id="PTHR48043">
    <property type="entry name" value="EG:EG0003.4 PROTEIN-RELATED"/>
    <property type="match status" value="1"/>
</dbReference>
<evidence type="ECO:0000256" key="4">
    <source>
        <dbReference type="SAM" id="SignalP"/>
    </source>
</evidence>
<dbReference type="Proteomes" id="UP000663880">
    <property type="component" value="Unassembled WGS sequence"/>
</dbReference>
<keyword evidence="3" id="KW-0808">Transferase</keyword>
<proteinExistence type="inferred from homology"/>
<dbReference type="EMBL" id="CAJOBZ010000031">
    <property type="protein sequence ID" value="CAF4891870.1"/>
    <property type="molecule type" value="Genomic_DNA"/>
</dbReference>
<dbReference type="SUPFAM" id="SSF53756">
    <property type="entry name" value="UDP-Glycosyltransferase/glycogen phosphorylase"/>
    <property type="match status" value="1"/>
</dbReference>
<evidence type="ECO:0000313" key="5">
    <source>
        <dbReference type="EMBL" id="CAF4891870.1"/>
    </source>
</evidence>